<sequence length="181" mass="20212">MFTLRPLTETDSIEQLTDLLHHAYAQLAAMGLRYTAVDQTPDVTRRRIQGGHCLLAWHQNQLAGTVTVHRARLNSPCLQFREPDGAVLSQLAVAPEWQGHGLGEQLLDAAENWARTQGCAAIRLDTAQDATHLVRRYQRRGYRVEAPLQWPDKAYRSVVMVKSLETLPPSATRNNSCSATS</sequence>
<feature type="domain" description="N-acetyltransferase" evidence="3">
    <location>
        <begin position="2"/>
        <end position="165"/>
    </location>
</feature>
<organism evidence="4 5">
    <name type="scientific">Chromobacterium sinusclupearum</name>
    <dbReference type="NCBI Taxonomy" id="2077146"/>
    <lineage>
        <taxon>Bacteria</taxon>
        <taxon>Pseudomonadati</taxon>
        <taxon>Pseudomonadota</taxon>
        <taxon>Betaproteobacteria</taxon>
        <taxon>Neisseriales</taxon>
        <taxon>Chromobacteriaceae</taxon>
        <taxon>Chromobacterium</taxon>
    </lineage>
</organism>
<dbReference type="RefSeq" id="WP_103321500.1">
    <property type="nucleotide sequence ID" value="NZ_PPTF01000078.1"/>
</dbReference>
<gene>
    <name evidence="4" type="ORF">C2134_18145</name>
</gene>
<keyword evidence="2" id="KW-0012">Acyltransferase</keyword>
<reference evidence="4 5" key="1">
    <citation type="submission" date="2018-01" db="EMBL/GenBank/DDBJ databases">
        <title>Genomic Sequence of Chromobacterium MWU13-2610 from wild cranberry bogs within the Cape Cod National Seashore.</title>
        <authorList>
            <person name="O'Hara-Hanley K."/>
            <person name="Soby S."/>
            <person name="Harrison A."/>
        </authorList>
    </citation>
    <scope>NUCLEOTIDE SEQUENCE [LARGE SCALE GENOMIC DNA]</scope>
    <source>
        <strain evidence="4 5">MWU13-2610</strain>
    </source>
</reference>
<dbReference type="PROSITE" id="PS51186">
    <property type="entry name" value="GNAT"/>
    <property type="match status" value="1"/>
</dbReference>
<dbReference type="Pfam" id="PF00583">
    <property type="entry name" value="Acetyltransf_1"/>
    <property type="match status" value="1"/>
</dbReference>
<keyword evidence="5" id="KW-1185">Reference proteome</keyword>
<dbReference type="CDD" id="cd04301">
    <property type="entry name" value="NAT_SF"/>
    <property type="match status" value="1"/>
</dbReference>
<dbReference type="Gene3D" id="3.40.630.30">
    <property type="match status" value="1"/>
</dbReference>
<dbReference type="PANTHER" id="PTHR43877:SF2">
    <property type="entry name" value="AMINOALKYLPHOSPHONATE N-ACETYLTRANSFERASE-RELATED"/>
    <property type="match status" value="1"/>
</dbReference>
<evidence type="ECO:0000256" key="2">
    <source>
        <dbReference type="ARBA" id="ARBA00023315"/>
    </source>
</evidence>
<dbReference type="EMBL" id="PPTF01000078">
    <property type="protein sequence ID" value="POA97119.1"/>
    <property type="molecule type" value="Genomic_DNA"/>
</dbReference>
<dbReference type="AlphaFoldDB" id="A0A2K4MJF2"/>
<evidence type="ECO:0000256" key="1">
    <source>
        <dbReference type="ARBA" id="ARBA00022679"/>
    </source>
</evidence>
<dbReference type="InterPro" id="IPR050832">
    <property type="entry name" value="Bact_Acetyltransf"/>
</dbReference>
<accession>A0A2K4MJF2</accession>
<dbReference type="PANTHER" id="PTHR43877">
    <property type="entry name" value="AMINOALKYLPHOSPHONATE N-ACETYLTRANSFERASE-RELATED-RELATED"/>
    <property type="match status" value="1"/>
</dbReference>
<evidence type="ECO:0000313" key="5">
    <source>
        <dbReference type="Proteomes" id="UP000236416"/>
    </source>
</evidence>
<name>A0A2K4MJF2_9NEIS</name>
<protein>
    <submittedName>
        <fullName evidence="4">GNAT family N-acetyltransferase</fullName>
    </submittedName>
</protein>
<evidence type="ECO:0000313" key="4">
    <source>
        <dbReference type="EMBL" id="POA97119.1"/>
    </source>
</evidence>
<comment type="caution">
    <text evidence="4">The sequence shown here is derived from an EMBL/GenBank/DDBJ whole genome shotgun (WGS) entry which is preliminary data.</text>
</comment>
<dbReference type="Proteomes" id="UP000236416">
    <property type="component" value="Unassembled WGS sequence"/>
</dbReference>
<dbReference type="SUPFAM" id="SSF55729">
    <property type="entry name" value="Acyl-CoA N-acyltransferases (Nat)"/>
    <property type="match status" value="1"/>
</dbReference>
<dbReference type="InterPro" id="IPR016181">
    <property type="entry name" value="Acyl_CoA_acyltransferase"/>
</dbReference>
<dbReference type="InterPro" id="IPR000182">
    <property type="entry name" value="GNAT_dom"/>
</dbReference>
<keyword evidence="1 4" id="KW-0808">Transferase</keyword>
<dbReference type="GO" id="GO:0016747">
    <property type="term" value="F:acyltransferase activity, transferring groups other than amino-acyl groups"/>
    <property type="evidence" value="ECO:0007669"/>
    <property type="project" value="InterPro"/>
</dbReference>
<proteinExistence type="predicted"/>
<evidence type="ECO:0000259" key="3">
    <source>
        <dbReference type="PROSITE" id="PS51186"/>
    </source>
</evidence>